<name>A0ABW3RRP7_9BACL</name>
<reference evidence="6" key="1">
    <citation type="journal article" date="2019" name="Int. J. Syst. Evol. Microbiol.">
        <title>The Global Catalogue of Microorganisms (GCM) 10K type strain sequencing project: providing services to taxonomists for standard genome sequencing and annotation.</title>
        <authorList>
            <consortium name="The Broad Institute Genomics Platform"/>
            <consortium name="The Broad Institute Genome Sequencing Center for Infectious Disease"/>
            <person name="Wu L."/>
            <person name="Ma J."/>
        </authorList>
    </citation>
    <scope>NUCLEOTIDE SEQUENCE [LARGE SCALE GENOMIC DNA]</scope>
    <source>
        <strain evidence="6">CCUG 59189</strain>
    </source>
</reference>
<keyword evidence="1" id="KW-0805">Transcription regulation</keyword>
<dbReference type="EMBL" id="JBHTLM010000001">
    <property type="protein sequence ID" value="MFD1174795.1"/>
    <property type="molecule type" value="Genomic_DNA"/>
</dbReference>
<sequence>MIWIKRMEKILDYIEEHLTEAIDFDEIAKLACCSNYNFQRVFSFCMEIPLAEYIRNRRMSTAADELRTSDIRILDIAVKYGYESQEAFSRAFMKFHGVTPKQARNANVKLKVCPKATLMYKESNKPMNASSYFLEKKPTGELLRNKPPSPITLNFPVSMWSYMEYTGYNSNTMQTYTLIAALCGDTYNAGLALTEDYGILTAVEQFGYKCDIYSTRQSDINYIPESELRERIINEIIVNKRPVIAVNVVDCCFGGVIVGYKDSGECLLNWGYFPFDFSDNPQPIITECRDWYGKTQKVIFIDKCLNFHVALKQIYINGLKKAVEYLGNARGLKTEKFFLEWRNRLMENEPLISNDYSLIDPMWCDYAEKRFYAGQFMLQLKAFLPQYETKLNQLWDIFGRKINSLMYEYIDKVDLTPGADCDSINKVKLNDETIRKEMCEIVNRCEEEERKAASLISDIITMLDLEKDLSITEN</sequence>
<evidence type="ECO:0000256" key="2">
    <source>
        <dbReference type="ARBA" id="ARBA00023125"/>
    </source>
</evidence>
<organism evidence="5 6">
    <name type="scientific">Paenibacillus puldeungensis</name>
    <dbReference type="NCBI Taxonomy" id="696536"/>
    <lineage>
        <taxon>Bacteria</taxon>
        <taxon>Bacillati</taxon>
        <taxon>Bacillota</taxon>
        <taxon>Bacilli</taxon>
        <taxon>Bacillales</taxon>
        <taxon>Paenibacillaceae</taxon>
        <taxon>Paenibacillus</taxon>
    </lineage>
</organism>
<keyword evidence="3" id="KW-0804">Transcription</keyword>
<dbReference type="PANTHER" id="PTHR47504">
    <property type="entry name" value="RIGHT ORIGIN-BINDING PROTEIN"/>
    <property type="match status" value="1"/>
</dbReference>
<dbReference type="InterPro" id="IPR050959">
    <property type="entry name" value="MarA-like"/>
</dbReference>
<evidence type="ECO:0000259" key="4">
    <source>
        <dbReference type="PROSITE" id="PS01124"/>
    </source>
</evidence>
<keyword evidence="2" id="KW-0238">DNA-binding</keyword>
<keyword evidence="6" id="KW-1185">Reference proteome</keyword>
<evidence type="ECO:0000313" key="6">
    <source>
        <dbReference type="Proteomes" id="UP001597262"/>
    </source>
</evidence>
<dbReference type="PRINTS" id="PR00032">
    <property type="entry name" value="HTHARAC"/>
</dbReference>
<protein>
    <submittedName>
        <fullName evidence="5">Helix-turn-helix transcriptional regulator</fullName>
    </submittedName>
</protein>
<evidence type="ECO:0000256" key="3">
    <source>
        <dbReference type="ARBA" id="ARBA00023163"/>
    </source>
</evidence>
<dbReference type="PANTHER" id="PTHR47504:SF5">
    <property type="entry name" value="RIGHT ORIGIN-BINDING PROTEIN"/>
    <property type="match status" value="1"/>
</dbReference>
<comment type="caution">
    <text evidence="5">The sequence shown here is derived from an EMBL/GenBank/DDBJ whole genome shotgun (WGS) entry which is preliminary data.</text>
</comment>
<dbReference type="SUPFAM" id="SSF46689">
    <property type="entry name" value="Homeodomain-like"/>
    <property type="match status" value="2"/>
</dbReference>
<feature type="domain" description="HTH araC/xylS-type" evidence="4">
    <location>
        <begin position="8"/>
        <end position="106"/>
    </location>
</feature>
<proteinExistence type="predicted"/>
<dbReference type="InterPro" id="IPR018060">
    <property type="entry name" value="HTH_AraC"/>
</dbReference>
<evidence type="ECO:0000256" key="1">
    <source>
        <dbReference type="ARBA" id="ARBA00023015"/>
    </source>
</evidence>
<dbReference type="Gene3D" id="1.10.10.60">
    <property type="entry name" value="Homeodomain-like"/>
    <property type="match status" value="2"/>
</dbReference>
<gene>
    <name evidence="5" type="ORF">ACFQ3W_00530</name>
</gene>
<evidence type="ECO:0000313" key="5">
    <source>
        <dbReference type="EMBL" id="MFD1174795.1"/>
    </source>
</evidence>
<dbReference type="PROSITE" id="PS01124">
    <property type="entry name" value="HTH_ARAC_FAMILY_2"/>
    <property type="match status" value="1"/>
</dbReference>
<dbReference type="Proteomes" id="UP001597262">
    <property type="component" value="Unassembled WGS sequence"/>
</dbReference>
<dbReference type="InterPro" id="IPR009057">
    <property type="entry name" value="Homeodomain-like_sf"/>
</dbReference>
<accession>A0ABW3RRP7</accession>
<dbReference type="Pfam" id="PF12833">
    <property type="entry name" value="HTH_18"/>
    <property type="match status" value="1"/>
</dbReference>
<dbReference type="InterPro" id="IPR020449">
    <property type="entry name" value="Tscrpt_reg_AraC-type_HTH"/>
</dbReference>
<dbReference type="SMART" id="SM00342">
    <property type="entry name" value="HTH_ARAC"/>
    <property type="match status" value="1"/>
</dbReference>